<feature type="transmembrane region" description="Helical" evidence="1">
    <location>
        <begin position="184"/>
        <end position="202"/>
    </location>
</feature>
<feature type="transmembrane region" description="Helical" evidence="1">
    <location>
        <begin position="83"/>
        <end position="105"/>
    </location>
</feature>
<feature type="transmembrane region" description="Helical" evidence="1">
    <location>
        <begin position="256"/>
        <end position="277"/>
    </location>
</feature>
<comment type="caution">
    <text evidence="2">The sequence shown here is derived from an EMBL/GenBank/DDBJ whole genome shotgun (WGS) entry which is preliminary data.</text>
</comment>
<reference evidence="2" key="1">
    <citation type="submission" date="2016-10" db="EMBL/GenBank/DDBJ databases">
        <title>Sequence of Gallionella enrichment culture.</title>
        <authorList>
            <person name="Poehlein A."/>
            <person name="Muehling M."/>
            <person name="Daniel R."/>
        </authorList>
    </citation>
    <scope>NUCLEOTIDE SEQUENCE</scope>
</reference>
<feature type="transmembrane region" description="Helical" evidence="1">
    <location>
        <begin position="34"/>
        <end position="51"/>
    </location>
</feature>
<dbReference type="EMBL" id="MLJW01000014">
    <property type="protein sequence ID" value="OIR13584.1"/>
    <property type="molecule type" value="Genomic_DNA"/>
</dbReference>
<feature type="transmembrane region" description="Helical" evidence="1">
    <location>
        <begin position="58"/>
        <end position="77"/>
    </location>
</feature>
<feature type="transmembrane region" description="Helical" evidence="1">
    <location>
        <begin position="112"/>
        <end position="137"/>
    </location>
</feature>
<feature type="transmembrane region" description="Helical" evidence="1">
    <location>
        <begin position="214"/>
        <end position="235"/>
    </location>
</feature>
<gene>
    <name evidence="2" type="ORF">GALL_54030</name>
</gene>
<dbReference type="AlphaFoldDB" id="A0A1J5TBG5"/>
<name>A0A1J5TBG5_9ZZZZ</name>
<keyword evidence="1" id="KW-1133">Transmembrane helix</keyword>
<sequence>MKTAYTRTVAIIVAFLAGALLPQANVAVFLVRWFVMTMLYIVFLNTPLSGLRLRASNFAILGANIALGFLAWGAGYAAGGREIALALFFAGIAPTATAATVIISFMRGRAEYVVTVFLLTNLVIALLLPVMIPLVLGVAAGQVVWRVFSTVALVVFLPIAAAWITRTIHPAARGWPVRLRNLSFAIWIANLFLVISNASHFLRGQTSLPFPTLALIGSLSALLCIANFGIGRLIGRPDFAREAAQSLGQKNTAFTIYLALVYANPLVALGPTFYVLWHNIWNSWQLHRAAMAERER</sequence>
<protein>
    <recommendedName>
        <fullName evidence="3">Sodium bile acid symporter family protein</fullName>
    </recommendedName>
</protein>
<organism evidence="2">
    <name type="scientific">mine drainage metagenome</name>
    <dbReference type="NCBI Taxonomy" id="410659"/>
    <lineage>
        <taxon>unclassified sequences</taxon>
        <taxon>metagenomes</taxon>
        <taxon>ecological metagenomes</taxon>
    </lineage>
</organism>
<accession>A0A1J5TBG5</accession>
<evidence type="ECO:0008006" key="3">
    <source>
        <dbReference type="Google" id="ProtNLM"/>
    </source>
</evidence>
<evidence type="ECO:0000313" key="2">
    <source>
        <dbReference type="EMBL" id="OIR13584.1"/>
    </source>
</evidence>
<evidence type="ECO:0000256" key="1">
    <source>
        <dbReference type="SAM" id="Phobius"/>
    </source>
</evidence>
<dbReference type="Gene3D" id="1.20.1530.20">
    <property type="match status" value="1"/>
</dbReference>
<feature type="transmembrane region" description="Helical" evidence="1">
    <location>
        <begin position="143"/>
        <end position="164"/>
    </location>
</feature>
<dbReference type="InterPro" id="IPR038770">
    <property type="entry name" value="Na+/solute_symporter_sf"/>
</dbReference>
<proteinExistence type="predicted"/>
<keyword evidence="1" id="KW-0472">Membrane</keyword>
<keyword evidence="1" id="KW-0812">Transmembrane</keyword>